<dbReference type="InterPro" id="IPR000644">
    <property type="entry name" value="CBS_dom"/>
</dbReference>
<evidence type="ECO:0000256" key="10">
    <source>
        <dbReference type="SAM" id="MobiDB-lite"/>
    </source>
</evidence>
<evidence type="ECO:0000256" key="5">
    <source>
        <dbReference type="ARBA" id="ARBA00023122"/>
    </source>
</evidence>
<organism evidence="12 13">
    <name type="scientific">Tepidimonas taiwanensis</name>
    <dbReference type="NCBI Taxonomy" id="307486"/>
    <lineage>
        <taxon>Bacteria</taxon>
        <taxon>Pseudomonadati</taxon>
        <taxon>Pseudomonadota</taxon>
        <taxon>Betaproteobacteria</taxon>
        <taxon>Burkholderiales</taxon>
        <taxon>Tepidimonas</taxon>
    </lineage>
</organism>
<keyword evidence="2" id="KW-0813">Transport</keyword>
<evidence type="ECO:0000256" key="2">
    <source>
        <dbReference type="ARBA" id="ARBA00022448"/>
    </source>
</evidence>
<evidence type="ECO:0000256" key="7">
    <source>
        <dbReference type="ARBA" id="ARBA00037273"/>
    </source>
</evidence>
<reference evidence="12 13" key="1">
    <citation type="submission" date="2019-07" db="EMBL/GenBank/DDBJ databases">
        <title>Tepidimonas taiwanensis I1-1 draft genome.</title>
        <authorList>
            <person name="Da Costa M.S."/>
            <person name="Froufe H.J.C."/>
            <person name="Egas C."/>
            <person name="Albuquerque L."/>
        </authorList>
    </citation>
    <scope>NUCLEOTIDE SEQUENCE [LARGE SCALE GENOMIC DNA]</scope>
    <source>
        <strain evidence="12 13">I1-1</strain>
    </source>
</reference>
<evidence type="ECO:0000259" key="11">
    <source>
        <dbReference type="PROSITE" id="PS51371"/>
    </source>
</evidence>
<dbReference type="Proteomes" id="UP000317763">
    <property type="component" value="Unassembled WGS sequence"/>
</dbReference>
<dbReference type="InterPro" id="IPR046342">
    <property type="entry name" value="CBS_dom_sf"/>
</dbReference>
<dbReference type="InterPro" id="IPR016169">
    <property type="entry name" value="FAD-bd_PCMH_sub2"/>
</dbReference>
<gene>
    <name evidence="12" type="primary">corC_2</name>
    <name evidence="12" type="ORF">Ttaiw_02427</name>
</gene>
<dbReference type="SUPFAM" id="SSF56176">
    <property type="entry name" value="FAD-binding/transporter-associated domain-like"/>
    <property type="match status" value="1"/>
</dbReference>
<evidence type="ECO:0000256" key="8">
    <source>
        <dbReference type="ARBA" id="ARBA00040729"/>
    </source>
</evidence>
<dbReference type="OrthoDB" id="9798188at2"/>
<dbReference type="GO" id="GO:0005886">
    <property type="term" value="C:plasma membrane"/>
    <property type="evidence" value="ECO:0007669"/>
    <property type="project" value="TreeGrafter"/>
</dbReference>
<dbReference type="InterPro" id="IPR005170">
    <property type="entry name" value="Transptr-assoc_dom"/>
</dbReference>
<dbReference type="STRING" id="307486.GCA_000807215_01148"/>
<keyword evidence="4" id="KW-0460">Magnesium</keyword>
<sequence length="343" mass="37966">MASARALGGAPPRRARVRCRQRATRRGAHKGVGRCDGRVVVRAVVFSRLSQHLTTPVADPSHSARPRPEARAGDKRNFLQRLVEFLHPGPDSRDELISALADAEDNAVIDAQSRAMLEGVIRIADLTAGDVMVAAPRMDVLDIASPYAELLNTVIDTGHSRFPVYEGERDNIIGILLAKDLLKLQRAPELNIRALLRPAVFVPESKALNDLLREFRSNRNHLAIVIDEFGRVAGLITIEDVLEQIVGEIEDEFDDDEEHGDIFALADGTWRVSGDTPIERVNEWFQVALPEEDFDTIGGYVAHEMGRVPRRGEVFEAAGLVFTVQHARGGAVRWFKVTRQPAT</sequence>
<dbReference type="Gene3D" id="3.10.580.10">
    <property type="entry name" value="CBS-domain"/>
    <property type="match status" value="1"/>
</dbReference>
<feature type="region of interest" description="Disordered" evidence="10">
    <location>
        <begin position="1"/>
        <end position="30"/>
    </location>
</feature>
<evidence type="ECO:0000313" key="12">
    <source>
        <dbReference type="EMBL" id="TSE29057.1"/>
    </source>
</evidence>
<dbReference type="PANTHER" id="PTHR22777:SF27">
    <property type="entry name" value="MAGNESIUM AND COBALT EFFLUX PROTEIN CORC"/>
    <property type="match status" value="1"/>
</dbReference>
<evidence type="ECO:0000256" key="9">
    <source>
        <dbReference type="PROSITE-ProRule" id="PRU00703"/>
    </source>
</evidence>
<dbReference type="Pfam" id="PF03471">
    <property type="entry name" value="CorC_HlyC"/>
    <property type="match status" value="1"/>
</dbReference>
<accession>A0A554WZP0</accession>
<evidence type="ECO:0000256" key="3">
    <source>
        <dbReference type="ARBA" id="ARBA00022737"/>
    </source>
</evidence>
<name>A0A554WZP0_9BURK</name>
<keyword evidence="6" id="KW-0170">Cobalt</keyword>
<comment type="similarity">
    <text evidence="1">Belongs to the UPF0053 family.</text>
</comment>
<dbReference type="InterPro" id="IPR036318">
    <property type="entry name" value="FAD-bd_PCMH-like_sf"/>
</dbReference>
<dbReference type="Gene3D" id="3.30.465.10">
    <property type="match status" value="1"/>
</dbReference>
<keyword evidence="5 9" id="KW-0129">CBS domain</keyword>
<proteinExistence type="inferred from homology"/>
<evidence type="ECO:0000256" key="4">
    <source>
        <dbReference type="ARBA" id="ARBA00022842"/>
    </source>
</evidence>
<dbReference type="Pfam" id="PF21917">
    <property type="entry name" value="NMB0537_N"/>
    <property type="match status" value="1"/>
</dbReference>
<evidence type="ECO:0000256" key="1">
    <source>
        <dbReference type="ARBA" id="ARBA00006337"/>
    </source>
</evidence>
<dbReference type="FunFam" id="3.10.580.10:FF:000002">
    <property type="entry name" value="Magnesium/cobalt efflux protein CorC"/>
    <property type="match status" value="1"/>
</dbReference>
<protein>
    <recommendedName>
        <fullName evidence="8">Magnesium and cobalt efflux protein CorC</fullName>
    </recommendedName>
</protein>
<keyword evidence="13" id="KW-1185">Reference proteome</keyword>
<dbReference type="PROSITE" id="PS51371">
    <property type="entry name" value="CBS"/>
    <property type="match status" value="2"/>
</dbReference>
<dbReference type="InterPro" id="IPR054115">
    <property type="entry name" value="CorC_N"/>
</dbReference>
<dbReference type="GO" id="GO:0050660">
    <property type="term" value="F:flavin adenine dinucleotide binding"/>
    <property type="evidence" value="ECO:0007669"/>
    <property type="project" value="InterPro"/>
</dbReference>
<dbReference type="PANTHER" id="PTHR22777">
    <property type="entry name" value="HEMOLYSIN-RELATED"/>
    <property type="match status" value="1"/>
</dbReference>
<evidence type="ECO:0000256" key="6">
    <source>
        <dbReference type="ARBA" id="ARBA00023285"/>
    </source>
</evidence>
<dbReference type="SUPFAM" id="SSF54631">
    <property type="entry name" value="CBS-domain pair"/>
    <property type="match status" value="1"/>
</dbReference>
<dbReference type="InterPro" id="IPR044751">
    <property type="entry name" value="Ion_transp-like_CBS"/>
</dbReference>
<dbReference type="SMART" id="SM01091">
    <property type="entry name" value="CorC_HlyC"/>
    <property type="match status" value="1"/>
</dbReference>
<dbReference type="AlphaFoldDB" id="A0A554WZP0"/>
<keyword evidence="3" id="KW-0677">Repeat</keyword>
<dbReference type="CDD" id="cd04590">
    <property type="entry name" value="CBS_pair_CorC_HlyC_assoc"/>
    <property type="match status" value="1"/>
</dbReference>
<dbReference type="Pfam" id="PF00571">
    <property type="entry name" value="CBS"/>
    <property type="match status" value="2"/>
</dbReference>
<dbReference type="EMBL" id="VJOM01000041">
    <property type="protein sequence ID" value="TSE29057.1"/>
    <property type="molecule type" value="Genomic_DNA"/>
</dbReference>
<comment type="caution">
    <text evidence="12">The sequence shown here is derived from an EMBL/GenBank/DDBJ whole genome shotgun (WGS) entry which is preliminary data.</text>
</comment>
<feature type="compositionally biased region" description="Low complexity" evidence="10">
    <location>
        <begin position="1"/>
        <end position="12"/>
    </location>
</feature>
<evidence type="ECO:0000313" key="13">
    <source>
        <dbReference type="Proteomes" id="UP000317763"/>
    </source>
</evidence>
<dbReference type="SMART" id="SM00116">
    <property type="entry name" value="CBS"/>
    <property type="match status" value="2"/>
</dbReference>
<feature type="compositionally biased region" description="Basic residues" evidence="10">
    <location>
        <begin position="13"/>
        <end position="30"/>
    </location>
</feature>
<comment type="function">
    <text evidence="7">Plays a role in the transport of magnesium and cobalt ions.</text>
</comment>
<feature type="domain" description="CBS" evidence="11">
    <location>
        <begin position="132"/>
        <end position="192"/>
    </location>
</feature>
<feature type="domain" description="CBS" evidence="11">
    <location>
        <begin position="195"/>
        <end position="252"/>
    </location>
</feature>